<feature type="transmembrane region" description="Helical" evidence="2">
    <location>
        <begin position="56"/>
        <end position="75"/>
    </location>
</feature>
<proteinExistence type="predicted"/>
<dbReference type="RefSeq" id="WP_176929867.1">
    <property type="nucleotide sequence ID" value="NZ_FNET01000017.1"/>
</dbReference>
<evidence type="ECO:0000256" key="1">
    <source>
        <dbReference type="SAM" id="MobiDB-lite"/>
    </source>
</evidence>
<organism evidence="3 4">
    <name type="scientific">Lentzea albidocapillata subsp. violacea</name>
    <dbReference type="NCBI Taxonomy" id="128104"/>
    <lineage>
        <taxon>Bacteria</taxon>
        <taxon>Bacillati</taxon>
        <taxon>Actinomycetota</taxon>
        <taxon>Actinomycetes</taxon>
        <taxon>Pseudonocardiales</taxon>
        <taxon>Pseudonocardiaceae</taxon>
        <taxon>Lentzea</taxon>
    </lineage>
</organism>
<reference evidence="4" key="1">
    <citation type="submission" date="2016-10" db="EMBL/GenBank/DDBJ databases">
        <authorList>
            <person name="Varghese N."/>
            <person name="Submissions S."/>
        </authorList>
    </citation>
    <scope>NUCLEOTIDE SEQUENCE [LARGE SCALE GENOMIC DNA]</scope>
    <source>
        <strain evidence="4">DSM 44796</strain>
    </source>
</reference>
<evidence type="ECO:0000256" key="2">
    <source>
        <dbReference type="SAM" id="Phobius"/>
    </source>
</evidence>
<dbReference type="Proteomes" id="UP000199682">
    <property type="component" value="Unassembled WGS sequence"/>
</dbReference>
<keyword evidence="2" id="KW-0472">Membrane</keyword>
<feature type="region of interest" description="Disordered" evidence="1">
    <location>
        <begin position="241"/>
        <end position="273"/>
    </location>
</feature>
<sequence>MILRKWLVTLAGGRYDVLEQTPTDRLRYTATGGVLLTTAAVAAVSAAFALRMAVRLPWWAALIAGVLWGVVILNLDRLLIVGMTRRAGWWRNIAGALPRVALAVLLGTVISTPLVLRIFQPEIDTELKALQNERNSQYATELEANPRYQVIPDLEKQLADKQTVADRSPDATVAADPGVVAAEAEVKRARAAYDTAQQAATCEIDGTCGTGVPGVAQAAEERRRTRDIALADYETAKSKLDGAQTKAREGAAAASVSARSEAERLRTDVEQRRADRERDRTLFKERLQQAEGLLSRIEALNSLSDKRPRLGLAQFVLFLLFLSLEVLPVIAKLLQLGGPPSTYDQLIDRMEADAKRVAARNAAREEHIADNYAELQAELEHDQAQRQFEAGLEANRMLVDQQAAIAEQAIRRWSEEARRQSERELGEWFRHHGGPRPAAPGAAERTTPFEPVTRPMRPQEG</sequence>
<feature type="transmembrane region" description="Helical" evidence="2">
    <location>
        <begin position="28"/>
        <end position="50"/>
    </location>
</feature>
<dbReference type="EMBL" id="FNET01000017">
    <property type="protein sequence ID" value="SDM15739.1"/>
    <property type="molecule type" value="Genomic_DNA"/>
</dbReference>
<dbReference type="AlphaFoldDB" id="A0A1G9QXL6"/>
<name>A0A1G9QXL6_9PSEU</name>
<feature type="compositionally biased region" description="Low complexity" evidence="1">
    <location>
        <begin position="250"/>
        <end position="259"/>
    </location>
</feature>
<dbReference type="InterPro" id="IPR025519">
    <property type="entry name" value="DUF4407"/>
</dbReference>
<feature type="transmembrane region" description="Helical" evidence="2">
    <location>
        <begin position="96"/>
        <end position="116"/>
    </location>
</feature>
<evidence type="ECO:0000313" key="3">
    <source>
        <dbReference type="EMBL" id="SDM15739.1"/>
    </source>
</evidence>
<protein>
    <recommendedName>
        <fullName evidence="5">DUF4407 domain-containing protein</fullName>
    </recommendedName>
</protein>
<feature type="compositionally biased region" description="Basic and acidic residues" evidence="1">
    <location>
        <begin position="260"/>
        <end position="273"/>
    </location>
</feature>
<evidence type="ECO:0008006" key="5">
    <source>
        <dbReference type="Google" id="ProtNLM"/>
    </source>
</evidence>
<keyword evidence="2" id="KW-0812">Transmembrane</keyword>
<evidence type="ECO:0000313" key="4">
    <source>
        <dbReference type="Proteomes" id="UP000199682"/>
    </source>
</evidence>
<dbReference type="Pfam" id="PF14362">
    <property type="entry name" value="DUF4407"/>
    <property type="match status" value="1"/>
</dbReference>
<feature type="region of interest" description="Disordered" evidence="1">
    <location>
        <begin position="428"/>
        <end position="461"/>
    </location>
</feature>
<keyword evidence="2" id="KW-1133">Transmembrane helix</keyword>
<accession>A0A1G9QXL6</accession>
<gene>
    <name evidence="3" type="ORF">SAMN04488074_117100</name>
</gene>